<accession>A0ABU1IPW2</accession>
<comment type="caution">
    <text evidence="5">The sequence shown here is derived from an EMBL/GenBank/DDBJ whole genome shotgun (WGS) entry which is preliminary data.</text>
</comment>
<keyword evidence="3" id="KW-1133">Transmembrane helix</keyword>
<organism evidence="5 6">
    <name type="scientific">Desmospora profundinema</name>
    <dbReference type="NCBI Taxonomy" id="1571184"/>
    <lineage>
        <taxon>Bacteria</taxon>
        <taxon>Bacillati</taxon>
        <taxon>Bacillota</taxon>
        <taxon>Bacilli</taxon>
        <taxon>Bacillales</taxon>
        <taxon>Thermoactinomycetaceae</taxon>
        <taxon>Desmospora</taxon>
    </lineage>
</organism>
<evidence type="ECO:0000256" key="1">
    <source>
        <dbReference type="ARBA" id="ARBA00004613"/>
    </source>
</evidence>
<keyword evidence="3" id="KW-0812">Transmembrane</keyword>
<feature type="transmembrane region" description="Helical" evidence="3">
    <location>
        <begin position="40"/>
        <end position="61"/>
    </location>
</feature>
<comment type="subcellular location">
    <subcellularLocation>
        <location evidence="1">Secreted</location>
    </subcellularLocation>
</comment>
<sequence length="249" mass="27574">MSSRIWIWGWMIGCFLLFPETAFADNCGSFADCFDTTRAAVAATVGLSLFAVLLSTGLDFIPGVGTIKGIYEAITGEDAVTGEELEWWERAIGVVPYGAAVVGGGYGFYKLAKRANDVEGVSGDLYRKTKNTGPFQDLPEPMQLRHVNQIAKDAGIGLQGIKVNIVRDPELIGRNVAGWANPNGKEIQLYPDAFNSREILVKTIGHERMHIYQTKTFGKPKDKDMLIEFENGAYGSENMWWDYYLKKGK</sequence>
<evidence type="ECO:0000256" key="3">
    <source>
        <dbReference type="SAM" id="Phobius"/>
    </source>
</evidence>
<gene>
    <name evidence="5" type="ORF">JOE21_002836</name>
</gene>
<evidence type="ECO:0000313" key="6">
    <source>
        <dbReference type="Proteomes" id="UP001185012"/>
    </source>
</evidence>
<dbReference type="RefSeq" id="WP_309867252.1">
    <property type="nucleotide sequence ID" value="NZ_JAVDQG010000006.1"/>
</dbReference>
<name>A0ABU1IPW2_9BACL</name>
<protein>
    <recommendedName>
        <fullName evidence="4">Pre-toxin TG domain-containing protein</fullName>
    </recommendedName>
</protein>
<keyword evidence="3" id="KW-0472">Membrane</keyword>
<feature type="domain" description="Pre-toxin TG" evidence="4">
    <location>
        <begin position="53"/>
        <end position="115"/>
    </location>
</feature>
<evidence type="ECO:0000259" key="4">
    <source>
        <dbReference type="Pfam" id="PF14449"/>
    </source>
</evidence>
<dbReference type="EMBL" id="JAVDQG010000006">
    <property type="protein sequence ID" value="MDR6226826.1"/>
    <property type="molecule type" value="Genomic_DNA"/>
</dbReference>
<keyword evidence="6" id="KW-1185">Reference proteome</keyword>
<dbReference type="Pfam" id="PF14449">
    <property type="entry name" value="PT-TG"/>
    <property type="match status" value="1"/>
</dbReference>
<evidence type="ECO:0000256" key="2">
    <source>
        <dbReference type="ARBA" id="ARBA00022525"/>
    </source>
</evidence>
<dbReference type="InterPro" id="IPR027797">
    <property type="entry name" value="PT-TG_dom"/>
</dbReference>
<dbReference type="Proteomes" id="UP001185012">
    <property type="component" value="Unassembled WGS sequence"/>
</dbReference>
<reference evidence="5 6" key="1">
    <citation type="submission" date="2023-07" db="EMBL/GenBank/DDBJ databases">
        <title>Genomic Encyclopedia of Type Strains, Phase IV (KMG-IV): sequencing the most valuable type-strain genomes for metagenomic binning, comparative biology and taxonomic classification.</title>
        <authorList>
            <person name="Goeker M."/>
        </authorList>
    </citation>
    <scope>NUCLEOTIDE SEQUENCE [LARGE SCALE GENOMIC DNA]</scope>
    <source>
        <strain evidence="5 6">DSM 45903</strain>
    </source>
</reference>
<evidence type="ECO:0000313" key="5">
    <source>
        <dbReference type="EMBL" id="MDR6226826.1"/>
    </source>
</evidence>
<proteinExistence type="predicted"/>
<keyword evidence="2" id="KW-0964">Secreted</keyword>